<comment type="caution">
    <text evidence="6">The sequence shown here is derived from an EMBL/GenBank/DDBJ whole genome shotgun (WGS) entry which is preliminary data.</text>
</comment>
<accession>A0A4V6Q9Z1</accession>
<evidence type="ECO:0000256" key="5">
    <source>
        <dbReference type="HAMAP-Rule" id="MF_00113"/>
    </source>
</evidence>
<dbReference type="InterPro" id="IPR003699">
    <property type="entry name" value="QueA"/>
</dbReference>
<comment type="function">
    <text evidence="5">Transfers and isomerizes the ribose moiety from AdoMet to the 7-aminomethyl group of 7-deazaguanine (preQ1-tRNA) to give epoxyqueuosine (oQ-tRNA).</text>
</comment>
<dbReference type="HAMAP" id="MF_00113">
    <property type="entry name" value="QueA"/>
    <property type="match status" value="1"/>
</dbReference>
<evidence type="ECO:0000256" key="3">
    <source>
        <dbReference type="ARBA" id="ARBA00022691"/>
    </source>
</evidence>
<comment type="pathway">
    <text evidence="5">tRNA modification; tRNA-queuosine biosynthesis.</text>
</comment>
<dbReference type="PANTHER" id="PTHR30307">
    <property type="entry name" value="S-ADENOSYLMETHIONINE:TRNA RIBOSYLTRANSFERASE-ISOMERASE"/>
    <property type="match status" value="1"/>
</dbReference>
<protein>
    <recommendedName>
        <fullName evidence="5">S-adenosylmethionine:tRNA ribosyltransferase-isomerase</fullName>
        <ecNumber evidence="5">2.4.99.17</ecNumber>
    </recommendedName>
    <alternativeName>
        <fullName evidence="5">Queuosine biosynthesis protein QueA</fullName>
    </alternativeName>
</protein>
<keyword evidence="2 5" id="KW-0808">Transferase</keyword>
<dbReference type="InterPro" id="IPR042119">
    <property type="entry name" value="QueA_dom2"/>
</dbReference>
<evidence type="ECO:0000256" key="1">
    <source>
        <dbReference type="ARBA" id="ARBA00022490"/>
    </source>
</evidence>
<evidence type="ECO:0000256" key="4">
    <source>
        <dbReference type="ARBA" id="ARBA00022785"/>
    </source>
</evidence>
<name>A0A4V6Q9Z1_9BACT</name>
<evidence type="ECO:0000313" key="7">
    <source>
        <dbReference type="Proteomes" id="UP000294498"/>
    </source>
</evidence>
<keyword evidence="1 5" id="KW-0963">Cytoplasm</keyword>
<dbReference type="UniPathway" id="UPA00392"/>
<dbReference type="EMBL" id="SODV01000001">
    <property type="protein sequence ID" value="TDX00253.1"/>
    <property type="molecule type" value="Genomic_DNA"/>
</dbReference>
<dbReference type="GO" id="GO:0051075">
    <property type="term" value="F:S-adenosylmethionine:tRNA ribosyltransferase-isomerase activity"/>
    <property type="evidence" value="ECO:0007669"/>
    <property type="project" value="UniProtKB-EC"/>
</dbReference>
<keyword evidence="3 5" id="KW-0949">S-adenosyl-L-methionine</keyword>
<comment type="similarity">
    <text evidence="5">Belongs to the QueA family.</text>
</comment>
<comment type="catalytic activity">
    <reaction evidence="5">
        <text>7-aminomethyl-7-carbaguanosine(34) in tRNA + S-adenosyl-L-methionine = epoxyqueuosine(34) in tRNA + adenine + L-methionine + 2 H(+)</text>
        <dbReference type="Rhea" id="RHEA:32155"/>
        <dbReference type="Rhea" id="RHEA-COMP:10342"/>
        <dbReference type="Rhea" id="RHEA-COMP:18582"/>
        <dbReference type="ChEBI" id="CHEBI:15378"/>
        <dbReference type="ChEBI" id="CHEBI:16708"/>
        <dbReference type="ChEBI" id="CHEBI:57844"/>
        <dbReference type="ChEBI" id="CHEBI:59789"/>
        <dbReference type="ChEBI" id="CHEBI:82833"/>
        <dbReference type="ChEBI" id="CHEBI:194443"/>
        <dbReference type="EC" id="2.4.99.17"/>
    </reaction>
</comment>
<dbReference type="EC" id="2.4.99.17" evidence="5"/>
<evidence type="ECO:0000256" key="2">
    <source>
        <dbReference type="ARBA" id="ARBA00022679"/>
    </source>
</evidence>
<dbReference type="GO" id="GO:0008616">
    <property type="term" value="P:tRNA queuosine(34) biosynthetic process"/>
    <property type="evidence" value="ECO:0007669"/>
    <property type="project" value="UniProtKB-UniRule"/>
</dbReference>
<dbReference type="Gene3D" id="3.40.1780.10">
    <property type="entry name" value="QueA-like"/>
    <property type="match status" value="1"/>
</dbReference>
<evidence type="ECO:0000313" key="6">
    <source>
        <dbReference type="EMBL" id="TDX00253.1"/>
    </source>
</evidence>
<dbReference type="AlphaFoldDB" id="A0A4V6Q9Z1"/>
<dbReference type="PANTHER" id="PTHR30307:SF0">
    <property type="entry name" value="S-ADENOSYLMETHIONINE:TRNA RIBOSYLTRANSFERASE-ISOMERASE"/>
    <property type="match status" value="1"/>
</dbReference>
<comment type="subcellular location">
    <subcellularLocation>
        <location evidence="5">Cytoplasm</location>
    </subcellularLocation>
</comment>
<keyword evidence="4 5" id="KW-0671">Queuosine biosynthesis</keyword>
<proteinExistence type="inferred from homology"/>
<dbReference type="Gene3D" id="2.40.10.240">
    <property type="entry name" value="QueA-like"/>
    <property type="match status" value="1"/>
</dbReference>
<dbReference type="InterPro" id="IPR036100">
    <property type="entry name" value="QueA_sf"/>
</dbReference>
<dbReference type="Pfam" id="PF02547">
    <property type="entry name" value="Queuosine_synth"/>
    <property type="match status" value="1"/>
</dbReference>
<dbReference type="SUPFAM" id="SSF111337">
    <property type="entry name" value="QueA-like"/>
    <property type="match status" value="1"/>
</dbReference>
<reference evidence="6 7" key="1">
    <citation type="submission" date="2019-03" db="EMBL/GenBank/DDBJ databases">
        <title>Genomic Encyclopedia of Type Strains, Phase IV (KMG-IV): sequencing the most valuable type-strain genomes for metagenomic binning, comparative biology and taxonomic classification.</title>
        <authorList>
            <person name="Goeker M."/>
        </authorList>
    </citation>
    <scope>NUCLEOTIDE SEQUENCE [LARGE SCALE GENOMIC DNA]</scope>
    <source>
        <strain evidence="6 7">DSM 100059</strain>
    </source>
</reference>
<dbReference type="InterPro" id="IPR042118">
    <property type="entry name" value="QueA_dom1"/>
</dbReference>
<dbReference type="GO" id="GO:0005737">
    <property type="term" value="C:cytoplasm"/>
    <property type="evidence" value="ECO:0007669"/>
    <property type="project" value="UniProtKB-SubCell"/>
</dbReference>
<dbReference type="Proteomes" id="UP000294498">
    <property type="component" value="Unassembled WGS sequence"/>
</dbReference>
<keyword evidence="6" id="KW-0413">Isomerase</keyword>
<keyword evidence="7" id="KW-1185">Reference proteome</keyword>
<comment type="subunit">
    <text evidence="5">Monomer.</text>
</comment>
<organism evidence="6 7">
    <name type="scientific">Dinghuibacter silviterrae</name>
    <dbReference type="NCBI Taxonomy" id="1539049"/>
    <lineage>
        <taxon>Bacteria</taxon>
        <taxon>Pseudomonadati</taxon>
        <taxon>Bacteroidota</taxon>
        <taxon>Chitinophagia</taxon>
        <taxon>Chitinophagales</taxon>
        <taxon>Chitinophagaceae</taxon>
        <taxon>Dinghuibacter</taxon>
    </lineage>
</organism>
<gene>
    <name evidence="5" type="primary">queA</name>
    <name evidence="6" type="ORF">EDB95_1272</name>
</gene>
<sequence>MIARQGAVRNLYTGKCVFLIVVQNKGADRCVSPLLFLPYLCSMKQGPRVLNINDYTYNLPEDRIAQYPLAERDASKLLVYKNGGITEAPYRDLPAHIPQDAFMVFNDTKVIEARLLFRKESGGQIEIFCLEALGVEPTTAMMQQGEATWKCLVGGAGKWKTGALIRTWEGVTLTAEKLGQVPDGYQVKFTWTPEELHFAEVLHRAGLVPLPPYLHRSSEALDTERYQTVYARTDGSVAAPTAGLHFTQGLIEALRDKGVDTGFVTLHVGAGTFKPVKADRMEDHVMHAEWIDVTRTFIQTLRDTKGPVIPVGTTALRTLESLYWMGVKAQGGTKNLDLTQWEVYEDLPQEMTTKQALDGLLEWMDGRDRLVAQTQLLIAPGYRPRVARALVTNFHQPGSTLLLLVAALIGVDWKKVYAYALEHDFRFLSYGDGSLLWFKK</sequence>